<name>A0A9W6KG75_9ACTN</name>
<keyword evidence="2" id="KW-1185">Reference proteome</keyword>
<gene>
    <name evidence="1" type="ORF">GCM10017581_026790</name>
</gene>
<reference evidence="1" key="2">
    <citation type="submission" date="2023-01" db="EMBL/GenBank/DDBJ databases">
        <authorList>
            <person name="Sun Q."/>
            <person name="Evtushenko L."/>
        </authorList>
    </citation>
    <scope>NUCLEOTIDE SEQUENCE</scope>
    <source>
        <strain evidence="1">VKM Ac-1321</strain>
    </source>
</reference>
<evidence type="ECO:0000313" key="2">
    <source>
        <dbReference type="Proteomes" id="UP001143480"/>
    </source>
</evidence>
<reference evidence="1" key="1">
    <citation type="journal article" date="2014" name="Int. J. Syst. Evol. Microbiol.">
        <title>Complete genome sequence of Corynebacterium casei LMG S-19264T (=DSM 44701T), isolated from a smear-ripened cheese.</title>
        <authorList>
            <consortium name="US DOE Joint Genome Institute (JGI-PGF)"/>
            <person name="Walter F."/>
            <person name="Albersmeier A."/>
            <person name="Kalinowski J."/>
            <person name="Ruckert C."/>
        </authorList>
    </citation>
    <scope>NUCLEOTIDE SEQUENCE</scope>
    <source>
        <strain evidence="1">VKM Ac-1321</strain>
    </source>
</reference>
<dbReference type="EMBL" id="BSFP01000012">
    <property type="protein sequence ID" value="GLL00938.1"/>
    <property type="molecule type" value="Genomic_DNA"/>
</dbReference>
<sequence>MISLGEFNTRLAGRLSEAQTVLTSLQHDATLTSGGIVKVPQLGTFDDAVKAEQAYTALYHQFEQRVQQLHNAITAAQKATTTIAANYHTTESLNAAQANEIKGALSTVPTALGEQP</sequence>
<dbReference type="Proteomes" id="UP001143480">
    <property type="component" value="Unassembled WGS sequence"/>
</dbReference>
<evidence type="ECO:0000313" key="1">
    <source>
        <dbReference type="EMBL" id="GLL00938.1"/>
    </source>
</evidence>
<organism evidence="1 2">
    <name type="scientific">Dactylosporangium matsuzakiense</name>
    <dbReference type="NCBI Taxonomy" id="53360"/>
    <lineage>
        <taxon>Bacteria</taxon>
        <taxon>Bacillati</taxon>
        <taxon>Actinomycetota</taxon>
        <taxon>Actinomycetes</taxon>
        <taxon>Micromonosporales</taxon>
        <taxon>Micromonosporaceae</taxon>
        <taxon>Dactylosporangium</taxon>
    </lineage>
</organism>
<accession>A0A9W6KG75</accession>
<dbReference type="AlphaFoldDB" id="A0A9W6KG75"/>
<comment type="caution">
    <text evidence="1">The sequence shown here is derived from an EMBL/GenBank/DDBJ whole genome shotgun (WGS) entry which is preliminary data.</text>
</comment>
<protein>
    <submittedName>
        <fullName evidence="1">Uncharacterized protein</fullName>
    </submittedName>
</protein>
<dbReference type="RefSeq" id="WP_379993189.1">
    <property type="nucleotide sequence ID" value="NZ_JBHMCC010000024.1"/>
</dbReference>
<dbReference type="Gene3D" id="1.10.287.1060">
    <property type="entry name" value="ESAT-6-like"/>
    <property type="match status" value="1"/>
</dbReference>
<proteinExistence type="predicted"/>